<organism evidence="1 2">
    <name type="scientific">Ophiobolus disseminans</name>
    <dbReference type="NCBI Taxonomy" id="1469910"/>
    <lineage>
        <taxon>Eukaryota</taxon>
        <taxon>Fungi</taxon>
        <taxon>Dikarya</taxon>
        <taxon>Ascomycota</taxon>
        <taxon>Pezizomycotina</taxon>
        <taxon>Dothideomycetes</taxon>
        <taxon>Pleosporomycetidae</taxon>
        <taxon>Pleosporales</taxon>
        <taxon>Pleosporineae</taxon>
        <taxon>Phaeosphaeriaceae</taxon>
        <taxon>Ophiobolus</taxon>
    </lineage>
</organism>
<dbReference type="AlphaFoldDB" id="A0A6A7A7C0"/>
<evidence type="ECO:0000313" key="1">
    <source>
        <dbReference type="EMBL" id="KAF2828678.1"/>
    </source>
</evidence>
<reference evidence="1" key="1">
    <citation type="journal article" date="2020" name="Stud. Mycol.">
        <title>101 Dothideomycetes genomes: a test case for predicting lifestyles and emergence of pathogens.</title>
        <authorList>
            <person name="Haridas S."/>
            <person name="Albert R."/>
            <person name="Binder M."/>
            <person name="Bloem J."/>
            <person name="Labutti K."/>
            <person name="Salamov A."/>
            <person name="Andreopoulos B."/>
            <person name="Baker S."/>
            <person name="Barry K."/>
            <person name="Bills G."/>
            <person name="Bluhm B."/>
            <person name="Cannon C."/>
            <person name="Castanera R."/>
            <person name="Culley D."/>
            <person name="Daum C."/>
            <person name="Ezra D."/>
            <person name="Gonzalez J."/>
            <person name="Henrissat B."/>
            <person name="Kuo A."/>
            <person name="Liang C."/>
            <person name="Lipzen A."/>
            <person name="Lutzoni F."/>
            <person name="Magnuson J."/>
            <person name="Mondo S."/>
            <person name="Nolan M."/>
            <person name="Ohm R."/>
            <person name="Pangilinan J."/>
            <person name="Park H.-J."/>
            <person name="Ramirez L."/>
            <person name="Alfaro M."/>
            <person name="Sun H."/>
            <person name="Tritt A."/>
            <person name="Yoshinaga Y."/>
            <person name="Zwiers L.-H."/>
            <person name="Turgeon B."/>
            <person name="Goodwin S."/>
            <person name="Spatafora J."/>
            <person name="Crous P."/>
            <person name="Grigoriev I."/>
        </authorList>
    </citation>
    <scope>NUCLEOTIDE SEQUENCE</scope>
    <source>
        <strain evidence="1">CBS 113818</strain>
    </source>
</reference>
<name>A0A6A7A7C0_9PLEO</name>
<evidence type="ECO:0000313" key="2">
    <source>
        <dbReference type="Proteomes" id="UP000799424"/>
    </source>
</evidence>
<sequence>MLSPRTSALATRSIGRLPLLVFKSKLGVLRNASHPGGILYMNLSINQPLDRSLREAVVSVILEDAPTTVTRQQERRTSSGGSVELLEEFYGPKCLVGPRTTAEMTKSYNIGPQMDMAGASARIGEYGSSVSQPRTAWWNFNGTPRTANASSSSKYTILTWKMF</sequence>
<dbReference type="Proteomes" id="UP000799424">
    <property type="component" value="Unassembled WGS sequence"/>
</dbReference>
<keyword evidence="2" id="KW-1185">Reference proteome</keyword>
<dbReference type="EMBL" id="MU006222">
    <property type="protein sequence ID" value="KAF2828678.1"/>
    <property type="molecule type" value="Genomic_DNA"/>
</dbReference>
<dbReference type="OrthoDB" id="3922785at2759"/>
<gene>
    <name evidence="1" type="ORF">CC86DRAFT_438059</name>
</gene>
<proteinExistence type="predicted"/>
<accession>A0A6A7A7C0</accession>
<protein>
    <submittedName>
        <fullName evidence="1">Uncharacterized protein</fullName>
    </submittedName>
</protein>